<evidence type="ECO:0000256" key="1">
    <source>
        <dbReference type="ARBA" id="ARBA00004141"/>
    </source>
</evidence>
<evidence type="ECO:0000256" key="4">
    <source>
        <dbReference type="ARBA" id="ARBA00022461"/>
    </source>
</evidence>
<keyword evidence="5 12" id="KW-0812">Transmembrane</keyword>
<feature type="transmembrane region" description="Helical" evidence="13">
    <location>
        <begin position="163"/>
        <end position="185"/>
    </location>
</feature>
<organism evidence="14 15">
    <name type="scientific">Arctia plantaginis</name>
    <name type="common">Wood tiger moth</name>
    <name type="synonym">Phalaena plantaginis</name>
    <dbReference type="NCBI Taxonomy" id="874455"/>
    <lineage>
        <taxon>Eukaryota</taxon>
        <taxon>Metazoa</taxon>
        <taxon>Ecdysozoa</taxon>
        <taxon>Arthropoda</taxon>
        <taxon>Hexapoda</taxon>
        <taxon>Insecta</taxon>
        <taxon>Pterygota</taxon>
        <taxon>Neoptera</taxon>
        <taxon>Endopterygota</taxon>
        <taxon>Lepidoptera</taxon>
        <taxon>Glossata</taxon>
        <taxon>Ditrysia</taxon>
        <taxon>Noctuoidea</taxon>
        <taxon>Erebidae</taxon>
        <taxon>Arctiinae</taxon>
        <taxon>Arctia</taxon>
    </lineage>
</organism>
<evidence type="ECO:0000256" key="6">
    <source>
        <dbReference type="ARBA" id="ARBA00022989"/>
    </source>
</evidence>
<accession>A0A8S1B0U8</accession>
<evidence type="ECO:0000256" key="7">
    <source>
        <dbReference type="ARBA" id="ARBA00023053"/>
    </source>
</evidence>
<keyword evidence="7" id="KW-0915">Sodium</keyword>
<gene>
    <name evidence="14" type="ORF">APLA_LOCUS14136</name>
</gene>
<evidence type="ECO:0000256" key="13">
    <source>
        <dbReference type="SAM" id="Phobius"/>
    </source>
</evidence>
<dbReference type="Pfam" id="PF00858">
    <property type="entry name" value="ASC"/>
    <property type="match status" value="1"/>
</dbReference>
<evidence type="ECO:0000256" key="11">
    <source>
        <dbReference type="ARBA" id="ARBA00023303"/>
    </source>
</evidence>
<keyword evidence="6 13" id="KW-1133">Transmembrane helix</keyword>
<dbReference type="GO" id="GO:0016020">
    <property type="term" value="C:membrane"/>
    <property type="evidence" value="ECO:0007669"/>
    <property type="project" value="UniProtKB-SubCell"/>
</dbReference>
<comment type="similarity">
    <text evidence="2 12">Belongs to the amiloride-sensitive sodium channel (TC 1.A.6) family.</text>
</comment>
<evidence type="ECO:0000256" key="9">
    <source>
        <dbReference type="ARBA" id="ARBA00023136"/>
    </source>
</evidence>
<reference evidence="14 15" key="1">
    <citation type="submission" date="2020-04" db="EMBL/GenBank/DDBJ databases">
        <authorList>
            <person name="Wallbank WR R."/>
            <person name="Pardo Diaz C."/>
            <person name="Kozak K."/>
            <person name="Martin S."/>
            <person name="Jiggins C."/>
            <person name="Moest M."/>
            <person name="Warren A I."/>
            <person name="Byers J.R.P. K."/>
            <person name="Montejo-Kovacevich G."/>
            <person name="Yen C E."/>
        </authorList>
    </citation>
    <scope>NUCLEOTIDE SEQUENCE [LARGE SCALE GENOMIC DNA]</scope>
</reference>
<keyword evidence="11 12" id="KW-0407">Ion channel</keyword>
<name>A0A8S1B0U8_ARCPL</name>
<evidence type="ECO:0000256" key="12">
    <source>
        <dbReference type="RuleBase" id="RU000679"/>
    </source>
</evidence>
<proteinExistence type="inferred from homology"/>
<keyword evidence="4 12" id="KW-0894">Sodium channel</keyword>
<evidence type="ECO:0000256" key="10">
    <source>
        <dbReference type="ARBA" id="ARBA00023201"/>
    </source>
</evidence>
<keyword evidence="10 12" id="KW-0739">Sodium transport</keyword>
<evidence type="ECO:0000313" key="15">
    <source>
        <dbReference type="Proteomes" id="UP000494256"/>
    </source>
</evidence>
<keyword evidence="9 13" id="KW-0472">Membrane</keyword>
<comment type="caution">
    <text evidence="14">The sequence shown here is derived from an EMBL/GenBank/DDBJ whole genome shotgun (WGS) entry which is preliminary data.</text>
</comment>
<dbReference type="AlphaFoldDB" id="A0A8S1B0U8"/>
<sequence>MVNPSTEVLIALSPERTYATSGVKAFTPEERQCYYSNEIFSTIAEFPLGSLDLRIRITREKIKNSKEDQQPCDFRTCNFKDIDCIQKAVKKHEFISRNWNDSKLNLFKCLPECEHYDYPLEVALGKLADSVFVNGLPFFENVNLKNRSLLNVFFQRLVSISCFGGLLSLMLGFTLISGFDVILFLRFG</sequence>
<keyword evidence="8 12" id="KW-0406">Ion transport</keyword>
<evidence type="ECO:0000256" key="2">
    <source>
        <dbReference type="ARBA" id="ARBA00007193"/>
    </source>
</evidence>
<evidence type="ECO:0000256" key="5">
    <source>
        <dbReference type="ARBA" id="ARBA00022692"/>
    </source>
</evidence>
<dbReference type="InterPro" id="IPR001873">
    <property type="entry name" value="ENaC"/>
</dbReference>
<evidence type="ECO:0000256" key="3">
    <source>
        <dbReference type="ARBA" id="ARBA00022448"/>
    </source>
</evidence>
<dbReference type="GO" id="GO:0005272">
    <property type="term" value="F:sodium channel activity"/>
    <property type="evidence" value="ECO:0007669"/>
    <property type="project" value="UniProtKB-KW"/>
</dbReference>
<evidence type="ECO:0000313" key="14">
    <source>
        <dbReference type="EMBL" id="CAB3252827.1"/>
    </source>
</evidence>
<dbReference type="OrthoDB" id="416253at2759"/>
<evidence type="ECO:0000256" key="8">
    <source>
        <dbReference type="ARBA" id="ARBA00023065"/>
    </source>
</evidence>
<comment type="subcellular location">
    <subcellularLocation>
        <location evidence="1">Membrane</location>
        <topology evidence="1">Multi-pass membrane protein</topology>
    </subcellularLocation>
</comment>
<keyword evidence="3 12" id="KW-0813">Transport</keyword>
<protein>
    <submittedName>
        <fullName evidence="14">Uncharacterized protein</fullName>
    </submittedName>
</protein>
<dbReference type="Proteomes" id="UP000494256">
    <property type="component" value="Unassembled WGS sequence"/>
</dbReference>
<dbReference type="EMBL" id="CADEBD010000382">
    <property type="protein sequence ID" value="CAB3252827.1"/>
    <property type="molecule type" value="Genomic_DNA"/>
</dbReference>